<dbReference type="SUPFAM" id="SSF47661">
    <property type="entry name" value="t-snare proteins"/>
    <property type="match status" value="1"/>
</dbReference>
<feature type="compositionally biased region" description="Pro residues" evidence="1">
    <location>
        <begin position="900"/>
        <end position="913"/>
    </location>
</feature>
<organism evidence="3 4">
    <name type="scientific">Canis lupus familiaris</name>
    <name type="common">Dog</name>
    <name type="synonym">Canis familiaris</name>
    <dbReference type="NCBI Taxonomy" id="9615"/>
    <lineage>
        <taxon>Eukaryota</taxon>
        <taxon>Metazoa</taxon>
        <taxon>Chordata</taxon>
        <taxon>Craniata</taxon>
        <taxon>Vertebrata</taxon>
        <taxon>Euteleostomi</taxon>
        <taxon>Mammalia</taxon>
        <taxon>Eutheria</taxon>
        <taxon>Laurasiatheria</taxon>
        <taxon>Carnivora</taxon>
        <taxon>Caniformia</taxon>
        <taxon>Canidae</taxon>
        <taxon>Canis</taxon>
    </lineage>
</organism>
<feature type="region of interest" description="Disordered" evidence="1">
    <location>
        <begin position="275"/>
        <end position="356"/>
    </location>
</feature>
<dbReference type="Pfam" id="PF14523">
    <property type="entry name" value="Syntaxin_2"/>
    <property type="match status" value="1"/>
</dbReference>
<feature type="region of interest" description="Disordered" evidence="1">
    <location>
        <begin position="818"/>
        <end position="918"/>
    </location>
</feature>
<feature type="compositionally biased region" description="Low complexity" evidence="1">
    <location>
        <begin position="683"/>
        <end position="696"/>
    </location>
</feature>
<dbReference type="InterPro" id="IPR010989">
    <property type="entry name" value="SNARE"/>
</dbReference>
<evidence type="ECO:0000256" key="1">
    <source>
        <dbReference type="SAM" id="MobiDB-lite"/>
    </source>
</evidence>
<dbReference type="PANTHER" id="PTHR23098">
    <property type="entry name" value="AGAP001331-PA-RELATED"/>
    <property type="match status" value="1"/>
</dbReference>
<dbReference type="Gene3D" id="1.20.58.70">
    <property type="match status" value="1"/>
</dbReference>
<dbReference type="InterPro" id="IPR006011">
    <property type="entry name" value="Syntaxin_N"/>
</dbReference>
<dbReference type="Pfam" id="PF13873">
    <property type="entry name" value="Myb_DNA-bind_5"/>
    <property type="match status" value="2"/>
</dbReference>
<reference evidence="3" key="2">
    <citation type="submission" date="2025-08" db="UniProtKB">
        <authorList>
            <consortium name="Ensembl"/>
        </authorList>
    </citation>
    <scope>IDENTIFICATION</scope>
</reference>
<accession>A0A8P0TC46</accession>
<evidence type="ECO:0000313" key="3">
    <source>
        <dbReference type="Ensembl" id="ENSCAFP00000060303.2"/>
    </source>
</evidence>
<evidence type="ECO:0000313" key="4">
    <source>
        <dbReference type="Proteomes" id="UP000002254"/>
    </source>
</evidence>
<feature type="domain" description="Syntaxin N-terminal" evidence="2">
    <location>
        <begin position="474"/>
        <end position="585"/>
    </location>
</feature>
<proteinExistence type="predicted"/>
<feature type="compositionally biased region" description="Low complexity" evidence="1">
    <location>
        <begin position="883"/>
        <end position="899"/>
    </location>
</feature>
<dbReference type="Gene3D" id="1.20.5.110">
    <property type="match status" value="1"/>
</dbReference>
<dbReference type="GO" id="GO:0016192">
    <property type="term" value="P:vesicle-mediated transport"/>
    <property type="evidence" value="ECO:0007669"/>
    <property type="project" value="InterPro"/>
</dbReference>
<dbReference type="Ensembl" id="ENSCAFT00000084365.2">
    <property type="protein sequence ID" value="ENSCAFP00000060303.2"/>
    <property type="gene ID" value="ENSCAFG00000001264.5"/>
</dbReference>
<feature type="region of interest" description="Disordered" evidence="1">
    <location>
        <begin position="588"/>
        <end position="608"/>
    </location>
</feature>
<feature type="compositionally biased region" description="Polar residues" evidence="1">
    <location>
        <begin position="1005"/>
        <end position="1014"/>
    </location>
</feature>
<feature type="region of interest" description="Disordered" evidence="1">
    <location>
        <begin position="678"/>
        <end position="697"/>
    </location>
</feature>
<dbReference type="GO" id="GO:0016020">
    <property type="term" value="C:membrane"/>
    <property type="evidence" value="ECO:0007669"/>
    <property type="project" value="InterPro"/>
</dbReference>
<sequence>MALLSAGSPGGSASTWNSVVGLRVTVGSSLGPGGCVVVSEPRSPGLLGLAAGLGGSSPRGGAGLVCDLGSRWWLTVGGSGGGGGPSQLSLWSPYPCFSSTQPCLLPEASPPPLLTVAREQRASKSALCIGHFPGHDLGPVALPRAHAACCGSVTWRQRTGTEQCSDPVVRAVSLISQPLSLGLAVWPEKEGLTMCPGRGPGHRGCATARRLPGSQDALWEGRGPALCEKMSYGSIAGSGGLGSHGPFGGSSRQGYQPLECAKCWTEYGIRHFPCPSPESSPRDPCVGEDGEGDLGSAGTPRGPRARKRGPGVAVEGRGTPEPASPPAAGPRKDSAGGAHSRLAGPGATRAKKRKPNFCPQETEVLVSKVSKHHQLLFGSGLLRAEPARRYRVWSRILQAVNALGYCRRDVGDLKHKWRDLRAVVRRKLGDLRCVGPGPGAPPALALTPVERAVAQTFSCRAPSPEGVDPEPPRATQADPSDLQELFQQTSASVFQINSSVSSLEQSLRSLGTPSDTQELRESLHAAQQETNKTVAASTGAVKQMTELLRGCSRQECLQLDRLKTQLSDAIQRYGVVQKKIAEKSRALLPTAQRGGKQQSPRGPFAELPDDEKIFNGGDGMWQGQEQALLPEITEEDLEAIRLREEAILQIESDLLDVNQIIKDLASMVSEQGDAIASGAFPGSSSSKAPCRPSSSPEPAVAALLPGLGCAPPRPGPHCRTKTRKPNFSPQETEVLVQRVTRHYPLLFGALRGTPSRKHRVWNKILQAVNALGYCRRDLGDLKHKWRDLRGAVRKKLAERPRAPGLVLTPVERMVAETFSAPAPLGEGRAAEPLPTDEEDEAPSCLWLPLRTLDGPSLPEPDPLDLRGTIAAPTSSPSPPASPASPASAPPAAAFPGALGPSPPSAAPAPPPGRPAGEATEFEQRLLDSHRRQGALLSHWSQQQSALMAQQNLLLQRLAEQSQRLADGVEALNRTLEKLVGACPAQGTSPTAPEGTLPGGAARGSTRGSQDSPQGSHPGLEVFSGMILKVEDEV</sequence>
<dbReference type="PANTHER" id="PTHR23098:SF22">
    <property type="entry name" value="MYB-LIKE DOMAIN-CONTAINING PROTEIN"/>
    <property type="match status" value="1"/>
</dbReference>
<dbReference type="AlphaFoldDB" id="A0A8P0TC46"/>
<dbReference type="SMART" id="SM00503">
    <property type="entry name" value="SynN"/>
    <property type="match status" value="1"/>
</dbReference>
<protein>
    <submittedName>
        <fullName evidence="3">t-SNARE domain containing 1</fullName>
    </submittedName>
</protein>
<feature type="region of interest" description="Disordered" evidence="1">
    <location>
        <begin position="982"/>
        <end position="1022"/>
    </location>
</feature>
<gene>
    <name evidence="3" type="primary">TSNARE1</name>
</gene>
<dbReference type="InterPro" id="IPR028002">
    <property type="entry name" value="Myb_DNA-bind_5"/>
</dbReference>
<name>A0A8P0TC46_CANLF</name>
<dbReference type="FunFam" id="1.20.58.70:FF:000014">
    <property type="entry name" value="t-SNARE domain containing 1"/>
    <property type="match status" value="1"/>
</dbReference>
<dbReference type="Proteomes" id="UP000002254">
    <property type="component" value="Chromosome 13"/>
</dbReference>
<reference evidence="3 4" key="1">
    <citation type="journal article" date="2005" name="Nature">
        <title>Genome sequence, comparative analysis and haplotype structure of the domestic dog.</title>
        <authorList>
            <consortium name="Broad Sequencing Platform"/>
            <person name="Lindblad-Toh K."/>
            <person name="Wade C.M."/>
            <person name="Mikkelsen T.S."/>
            <person name="Karlsson E.K."/>
            <person name="Jaffe D.B."/>
            <person name="Kamal M."/>
            <person name="Clamp M."/>
            <person name="Chang J.L."/>
            <person name="Kulbokas E.J. III"/>
            <person name="Zody M.C."/>
            <person name="Mauceli E."/>
            <person name="Xie X."/>
            <person name="Breen M."/>
            <person name="Wayne R.K."/>
            <person name="Ostrander E.A."/>
            <person name="Ponting C.P."/>
            <person name="Galibert F."/>
            <person name="Smith D.R."/>
            <person name="DeJong P.J."/>
            <person name="Kirkness E."/>
            <person name="Alvarez P."/>
            <person name="Biagi T."/>
            <person name="Brockman W."/>
            <person name="Butler J."/>
            <person name="Chin C.W."/>
            <person name="Cook A."/>
            <person name="Cuff J."/>
            <person name="Daly M.J."/>
            <person name="DeCaprio D."/>
            <person name="Gnerre S."/>
            <person name="Grabherr M."/>
            <person name="Kellis M."/>
            <person name="Kleber M."/>
            <person name="Bardeleben C."/>
            <person name="Goodstadt L."/>
            <person name="Heger A."/>
            <person name="Hitte C."/>
            <person name="Kim L."/>
            <person name="Koepfli K.P."/>
            <person name="Parker H.G."/>
            <person name="Pollinger J.P."/>
            <person name="Searle S.M."/>
            <person name="Sutter N.B."/>
            <person name="Thomas R."/>
            <person name="Webber C."/>
            <person name="Baldwin J."/>
            <person name="Abebe A."/>
            <person name="Abouelleil A."/>
            <person name="Aftuck L."/>
            <person name="Ait-Zahra M."/>
            <person name="Aldredge T."/>
            <person name="Allen N."/>
            <person name="An P."/>
            <person name="Anderson S."/>
            <person name="Antoine C."/>
            <person name="Arachchi H."/>
            <person name="Aslam A."/>
            <person name="Ayotte L."/>
            <person name="Bachantsang P."/>
            <person name="Barry A."/>
            <person name="Bayul T."/>
            <person name="Benamara M."/>
            <person name="Berlin A."/>
            <person name="Bessette D."/>
            <person name="Blitshteyn B."/>
            <person name="Bloom T."/>
            <person name="Blye J."/>
            <person name="Boguslavskiy L."/>
            <person name="Bonnet C."/>
            <person name="Boukhgalter B."/>
            <person name="Brown A."/>
            <person name="Cahill P."/>
            <person name="Calixte N."/>
            <person name="Camarata J."/>
            <person name="Cheshatsang Y."/>
            <person name="Chu J."/>
            <person name="Citroen M."/>
            <person name="Collymore A."/>
            <person name="Cooke P."/>
            <person name="Dawoe T."/>
            <person name="Daza R."/>
            <person name="Decktor K."/>
            <person name="DeGray S."/>
            <person name="Dhargay N."/>
            <person name="Dooley K."/>
            <person name="Dooley K."/>
            <person name="Dorje P."/>
            <person name="Dorjee K."/>
            <person name="Dorris L."/>
            <person name="Duffey N."/>
            <person name="Dupes A."/>
            <person name="Egbiremolen O."/>
            <person name="Elong R."/>
            <person name="Falk J."/>
            <person name="Farina A."/>
            <person name="Faro S."/>
            <person name="Ferguson D."/>
            <person name="Ferreira P."/>
            <person name="Fisher S."/>
            <person name="FitzGerald M."/>
            <person name="Foley K."/>
            <person name="Foley C."/>
            <person name="Franke A."/>
            <person name="Friedrich D."/>
            <person name="Gage D."/>
            <person name="Garber M."/>
            <person name="Gearin G."/>
            <person name="Giannoukos G."/>
            <person name="Goode T."/>
            <person name="Goyette A."/>
            <person name="Graham J."/>
            <person name="Grandbois E."/>
            <person name="Gyaltsen K."/>
            <person name="Hafez N."/>
            <person name="Hagopian D."/>
            <person name="Hagos B."/>
            <person name="Hall J."/>
            <person name="Healy C."/>
            <person name="Hegarty R."/>
            <person name="Honan T."/>
            <person name="Horn A."/>
            <person name="Houde N."/>
            <person name="Hughes L."/>
            <person name="Hunnicutt L."/>
            <person name="Husby M."/>
            <person name="Jester B."/>
            <person name="Jones C."/>
            <person name="Kamat A."/>
            <person name="Kanga B."/>
            <person name="Kells C."/>
            <person name="Khazanovich D."/>
            <person name="Kieu A.C."/>
            <person name="Kisner P."/>
            <person name="Kumar M."/>
            <person name="Lance K."/>
            <person name="Landers T."/>
            <person name="Lara M."/>
            <person name="Lee W."/>
            <person name="Leger J.P."/>
            <person name="Lennon N."/>
            <person name="Leuper L."/>
            <person name="LeVine S."/>
            <person name="Liu J."/>
            <person name="Liu X."/>
            <person name="Lokyitsang Y."/>
            <person name="Lokyitsang T."/>
            <person name="Lui A."/>
            <person name="Macdonald J."/>
            <person name="Major J."/>
            <person name="Marabella R."/>
            <person name="Maru K."/>
            <person name="Matthews C."/>
            <person name="McDonough S."/>
            <person name="Mehta T."/>
            <person name="Meldrim J."/>
            <person name="Melnikov A."/>
            <person name="Meneus L."/>
            <person name="Mihalev A."/>
            <person name="Mihova T."/>
            <person name="Miller K."/>
            <person name="Mittelman R."/>
            <person name="Mlenga V."/>
            <person name="Mulrain L."/>
            <person name="Munson G."/>
            <person name="Navidi A."/>
            <person name="Naylor J."/>
            <person name="Nguyen T."/>
            <person name="Nguyen N."/>
            <person name="Nguyen C."/>
            <person name="Nguyen T."/>
            <person name="Nicol R."/>
            <person name="Norbu N."/>
            <person name="Norbu C."/>
            <person name="Novod N."/>
            <person name="Nyima T."/>
            <person name="Olandt P."/>
            <person name="O'Neill B."/>
            <person name="O'Neill K."/>
            <person name="Osman S."/>
            <person name="Oyono L."/>
            <person name="Patti C."/>
            <person name="Perrin D."/>
            <person name="Phunkhang P."/>
            <person name="Pierre F."/>
            <person name="Priest M."/>
            <person name="Rachupka A."/>
            <person name="Raghuraman S."/>
            <person name="Rameau R."/>
            <person name="Ray V."/>
            <person name="Raymond C."/>
            <person name="Rege F."/>
            <person name="Rise C."/>
            <person name="Rogers J."/>
            <person name="Rogov P."/>
            <person name="Sahalie J."/>
            <person name="Settipalli S."/>
            <person name="Sharpe T."/>
            <person name="Shea T."/>
            <person name="Sheehan M."/>
            <person name="Sherpa N."/>
            <person name="Shi J."/>
            <person name="Shih D."/>
            <person name="Sloan J."/>
            <person name="Smith C."/>
            <person name="Sparrow T."/>
            <person name="Stalker J."/>
            <person name="Stange-Thomann N."/>
            <person name="Stavropoulos S."/>
            <person name="Stone C."/>
            <person name="Stone S."/>
            <person name="Sykes S."/>
            <person name="Tchuinga P."/>
            <person name="Tenzing P."/>
            <person name="Tesfaye S."/>
            <person name="Thoulutsang D."/>
            <person name="Thoulutsang Y."/>
            <person name="Topham K."/>
            <person name="Topping I."/>
            <person name="Tsamla T."/>
            <person name="Vassiliev H."/>
            <person name="Venkataraman V."/>
            <person name="Vo A."/>
            <person name="Wangchuk T."/>
            <person name="Wangdi T."/>
            <person name="Weiand M."/>
            <person name="Wilkinson J."/>
            <person name="Wilson A."/>
            <person name="Yadav S."/>
            <person name="Yang S."/>
            <person name="Yang X."/>
            <person name="Young G."/>
            <person name="Yu Q."/>
            <person name="Zainoun J."/>
            <person name="Zembek L."/>
            <person name="Zimmer A."/>
            <person name="Lander E.S."/>
        </authorList>
    </citation>
    <scope>NUCLEOTIDE SEQUENCE [LARGE SCALE GENOMIC DNA]</scope>
    <source>
        <strain evidence="3">Boxer</strain>
    </source>
</reference>
<feature type="region of interest" description="Disordered" evidence="1">
    <location>
        <begin position="460"/>
        <end position="479"/>
    </location>
</feature>
<evidence type="ECO:0000259" key="2">
    <source>
        <dbReference type="SMART" id="SM00503"/>
    </source>
</evidence>